<sequence length="1010" mass="114965">MKGILMKKLLAFVLTIILFAIVGSIALHDFEKETAYLTKAVNGRIVVNDFDLQDNNVIELKGGWEFFRDKLLSSKDIAEIDNIKSEYVPVSQNWKDISGTNTGYGIGTYRLIIHVENPSGIYGLKINSIQMAHKMYLNGQLIAQLGNPGEKKDFISKNISYVHYLQLKKGDNELIIQVANFIHLPTGGINKPIFLGKQGAISDLRDRDLIIDCMTITSFFIMGFFFGGLFFQRRKEFYLVHFAFVCLFIGLYQFVHGEKVIYFLFPTISYPSVLRLQYLSLCGITITVYSYLLTAHKQYASKKWVYLFIGLSGYMLLYDLLFVEKVSGVFVFMHTVLGAISLFYACYIFIQSTLSKETEGYYLLFAAISIAAYTMLENINAYTNTYIANWVNLLPLVALMMFSLLLSLRFMLAFRKIEHLSTELIKTDQVKNEFLERTTHEFLTPLTGIRQITESMLKSKELLEENNLQKMELIRSLSFRLTMLVHEISDFVNLKQGLLKMEKVIVDVHATITIEISIFQIIAQQKKVKIVNQVPANTPFIIADENRFRQIVGNLLDNAVKNTHAGEIIVSAVQKGNYVNIIVKDNGGGMGQKKLEQVMNLLHHNMESDHLHGLGLKIVKQLLNLQDGKITVVSKEGEGTVVTFSLPMSMQSKIPSYKARKNTENDRNFFQMATPYFSKVKAPYTVLLVDDSDAFLKIMADIIESIPANVIAVKDGCEALSIMNRNAQIDLVVVDLVMPKISGYELSKKIRENYSLVDLPILMMLESSYHTDKINILQMGANDVINKPFDYAEFEARVKNLLMMKEAVNQSIAMEVAFLQSQIKPHFLFNVLNTINALSYTDIEQSREVTENFAEYLRNSFDFHNTNTLIPFEKEMQLITSYVEIEKMRFRDRIHIQYDIKVKDFMVPPLIVQPVIENAIRHGISKKAAGGFLFFSVEQKKKQIMITIEDTGVGMSPETLASIFSSAAREGHVGLKNINKRLKYYYGTELQITSEENSGTKVVLEITDLK</sequence>
<dbReference type="SUPFAM" id="SSF55874">
    <property type="entry name" value="ATPase domain of HSP90 chaperone/DNA topoisomerase II/histidine kinase"/>
    <property type="match status" value="2"/>
</dbReference>
<feature type="domain" description="Response regulatory" evidence="12">
    <location>
        <begin position="685"/>
        <end position="802"/>
    </location>
</feature>
<dbReference type="Pfam" id="PF06580">
    <property type="entry name" value="His_kinase"/>
    <property type="match status" value="1"/>
</dbReference>
<comment type="catalytic activity">
    <reaction evidence="1">
        <text>ATP + protein L-histidine = ADP + protein N-phospho-L-histidine.</text>
        <dbReference type="EC" id="2.7.13.3"/>
    </reaction>
</comment>
<keyword evidence="7" id="KW-0067">ATP-binding</keyword>
<evidence type="ECO:0000256" key="1">
    <source>
        <dbReference type="ARBA" id="ARBA00000085"/>
    </source>
</evidence>
<evidence type="ECO:0000259" key="12">
    <source>
        <dbReference type="PROSITE" id="PS50110"/>
    </source>
</evidence>
<feature type="transmembrane region" description="Helical" evidence="10">
    <location>
        <begin position="304"/>
        <end position="323"/>
    </location>
</feature>
<dbReference type="InterPro" id="IPR004358">
    <property type="entry name" value="Sig_transdc_His_kin-like_C"/>
</dbReference>
<dbReference type="PRINTS" id="PR00344">
    <property type="entry name" value="BCTRLSENSOR"/>
</dbReference>
<dbReference type="PROSITE" id="PS50110">
    <property type="entry name" value="RESPONSE_REGULATORY"/>
    <property type="match status" value="1"/>
</dbReference>
<dbReference type="EMBL" id="PISE01000027">
    <property type="protein sequence ID" value="PKG23202.1"/>
    <property type="molecule type" value="Genomic_DNA"/>
</dbReference>
<keyword evidence="4" id="KW-0808">Transferase</keyword>
<dbReference type="Proteomes" id="UP000233375">
    <property type="component" value="Unassembled WGS sequence"/>
</dbReference>
<dbReference type="InterPro" id="IPR010559">
    <property type="entry name" value="Sig_transdc_His_kin_internal"/>
</dbReference>
<dbReference type="OrthoDB" id="9809348at2"/>
<keyword evidence="14" id="KW-1185">Reference proteome</keyword>
<keyword evidence="5" id="KW-0547">Nucleotide-binding</keyword>
<dbReference type="SUPFAM" id="SSF52172">
    <property type="entry name" value="CheY-like"/>
    <property type="match status" value="1"/>
</dbReference>
<dbReference type="InterPro" id="IPR001789">
    <property type="entry name" value="Sig_transdc_resp-reg_receiver"/>
</dbReference>
<dbReference type="PANTHER" id="PTHR43547">
    <property type="entry name" value="TWO-COMPONENT HISTIDINE KINASE"/>
    <property type="match status" value="1"/>
</dbReference>
<dbReference type="InterPro" id="IPR003661">
    <property type="entry name" value="HisK_dim/P_dom"/>
</dbReference>
<comment type="caution">
    <text evidence="13">The sequence shown here is derived from an EMBL/GenBank/DDBJ whole genome shotgun (WGS) entry which is preliminary data.</text>
</comment>
<feature type="modified residue" description="4-aspartylphosphate" evidence="9">
    <location>
        <position position="735"/>
    </location>
</feature>
<evidence type="ECO:0000256" key="10">
    <source>
        <dbReference type="SAM" id="Phobius"/>
    </source>
</evidence>
<evidence type="ECO:0000256" key="7">
    <source>
        <dbReference type="ARBA" id="ARBA00022840"/>
    </source>
</evidence>
<evidence type="ECO:0000313" key="13">
    <source>
        <dbReference type="EMBL" id="PKG23202.1"/>
    </source>
</evidence>
<dbReference type="PANTHER" id="PTHR43547:SF2">
    <property type="entry name" value="HYBRID SIGNAL TRANSDUCTION HISTIDINE KINASE C"/>
    <property type="match status" value="1"/>
</dbReference>
<dbReference type="Pfam" id="PF02518">
    <property type="entry name" value="HATPase_c"/>
    <property type="match status" value="2"/>
</dbReference>
<dbReference type="SMART" id="SM00387">
    <property type="entry name" value="HATPase_c"/>
    <property type="match status" value="2"/>
</dbReference>
<feature type="transmembrane region" description="Helical" evidence="10">
    <location>
        <begin position="329"/>
        <end position="350"/>
    </location>
</feature>
<dbReference type="Gene3D" id="2.60.120.260">
    <property type="entry name" value="Galactose-binding domain-like"/>
    <property type="match status" value="1"/>
</dbReference>
<evidence type="ECO:0000256" key="9">
    <source>
        <dbReference type="PROSITE-ProRule" id="PRU00169"/>
    </source>
</evidence>
<dbReference type="InterPro" id="IPR036097">
    <property type="entry name" value="HisK_dim/P_sf"/>
</dbReference>
<protein>
    <recommendedName>
        <fullName evidence="2">histidine kinase</fullName>
        <ecNumber evidence="2">2.7.13.3</ecNumber>
    </recommendedName>
</protein>
<dbReference type="GO" id="GO:0016020">
    <property type="term" value="C:membrane"/>
    <property type="evidence" value="ECO:0007669"/>
    <property type="project" value="InterPro"/>
</dbReference>
<dbReference type="InterPro" id="IPR036890">
    <property type="entry name" value="HATPase_C_sf"/>
</dbReference>
<feature type="transmembrane region" description="Helical" evidence="10">
    <location>
        <begin position="238"/>
        <end position="255"/>
    </location>
</feature>
<keyword evidence="3 9" id="KW-0597">Phosphoprotein</keyword>
<dbReference type="SUPFAM" id="SSF49785">
    <property type="entry name" value="Galactose-binding domain-like"/>
    <property type="match status" value="1"/>
</dbReference>
<keyword evidence="10" id="KW-0472">Membrane</keyword>
<dbReference type="InterPro" id="IPR003594">
    <property type="entry name" value="HATPase_dom"/>
</dbReference>
<feature type="transmembrane region" description="Helical" evidence="10">
    <location>
        <begin position="209"/>
        <end position="231"/>
    </location>
</feature>
<evidence type="ECO:0000256" key="4">
    <source>
        <dbReference type="ARBA" id="ARBA00022679"/>
    </source>
</evidence>
<dbReference type="GO" id="GO:0000155">
    <property type="term" value="F:phosphorelay sensor kinase activity"/>
    <property type="evidence" value="ECO:0007669"/>
    <property type="project" value="InterPro"/>
</dbReference>
<keyword evidence="8" id="KW-0902">Two-component regulatory system</keyword>
<keyword evidence="6" id="KW-0418">Kinase</keyword>
<accession>A0A2N0Z106</accession>
<feature type="transmembrane region" description="Helical" evidence="10">
    <location>
        <begin position="275"/>
        <end position="292"/>
    </location>
</feature>
<dbReference type="Gene3D" id="1.10.287.130">
    <property type="match status" value="1"/>
</dbReference>
<dbReference type="InterPro" id="IPR005467">
    <property type="entry name" value="His_kinase_dom"/>
</dbReference>
<evidence type="ECO:0000259" key="11">
    <source>
        <dbReference type="PROSITE" id="PS50109"/>
    </source>
</evidence>
<dbReference type="InterPro" id="IPR008979">
    <property type="entry name" value="Galactose-bd-like_sf"/>
</dbReference>
<dbReference type="InterPro" id="IPR011006">
    <property type="entry name" value="CheY-like_superfamily"/>
</dbReference>
<evidence type="ECO:0000256" key="2">
    <source>
        <dbReference type="ARBA" id="ARBA00012438"/>
    </source>
</evidence>
<proteinExistence type="predicted"/>
<feature type="domain" description="Histidine kinase" evidence="11">
    <location>
        <begin position="437"/>
        <end position="650"/>
    </location>
</feature>
<evidence type="ECO:0000256" key="5">
    <source>
        <dbReference type="ARBA" id="ARBA00022741"/>
    </source>
</evidence>
<feature type="transmembrane region" description="Helical" evidence="10">
    <location>
        <begin position="387"/>
        <end position="408"/>
    </location>
</feature>
<dbReference type="CDD" id="cd00082">
    <property type="entry name" value="HisKA"/>
    <property type="match status" value="1"/>
</dbReference>
<dbReference type="SUPFAM" id="SSF47384">
    <property type="entry name" value="Homodimeric domain of signal transducing histidine kinase"/>
    <property type="match status" value="1"/>
</dbReference>
<dbReference type="SMART" id="SM00388">
    <property type="entry name" value="HisKA"/>
    <property type="match status" value="1"/>
</dbReference>
<keyword evidence="10" id="KW-1133">Transmembrane helix</keyword>
<name>A0A2N0Z106_9BACI</name>
<reference evidence="13 14" key="1">
    <citation type="journal article" date="2003" name="Int. J. Syst. Evol. Microbiol.">
        <title>Bacillus nealsonii sp. nov., isolated from a spacecraft-assembly facility, whose spores are gamma-radiation resistant.</title>
        <authorList>
            <person name="Venkateswaran K."/>
            <person name="Kempf M."/>
            <person name="Chen F."/>
            <person name="Satomi M."/>
            <person name="Nicholson W."/>
            <person name="Kern R."/>
        </authorList>
    </citation>
    <scope>NUCLEOTIDE SEQUENCE [LARGE SCALE GENOMIC DNA]</scope>
    <source>
        <strain evidence="13 14">FO-92</strain>
    </source>
</reference>
<evidence type="ECO:0000313" key="14">
    <source>
        <dbReference type="Proteomes" id="UP000233375"/>
    </source>
</evidence>
<dbReference type="GO" id="GO:0005524">
    <property type="term" value="F:ATP binding"/>
    <property type="evidence" value="ECO:0007669"/>
    <property type="project" value="UniProtKB-KW"/>
</dbReference>
<dbReference type="Gene3D" id="3.30.565.10">
    <property type="entry name" value="Histidine kinase-like ATPase, C-terminal domain"/>
    <property type="match status" value="2"/>
</dbReference>
<keyword evidence="10" id="KW-0812">Transmembrane</keyword>
<dbReference type="SMART" id="SM00448">
    <property type="entry name" value="REC"/>
    <property type="match status" value="1"/>
</dbReference>
<evidence type="ECO:0000256" key="3">
    <source>
        <dbReference type="ARBA" id="ARBA00022553"/>
    </source>
</evidence>
<organism evidence="13 14">
    <name type="scientific">Niallia nealsonii</name>
    <dbReference type="NCBI Taxonomy" id="115979"/>
    <lineage>
        <taxon>Bacteria</taxon>
        <taxon>Bacillati</taxon>
        <taxon>Bacillota</taxon>
        <taxon>Bacilli</taxon>
        <taxon>Bacillales</taxon>
        <taxon>Bacillaceae</taxon>
        <taxon>Niallia</taxon>
    </lineage>
</organism>
<dbReference type="Gene3D" id="3.40.50.2300">
    <property type="match status" value="1"/>
</dbReference>
<evidence type="ECO:0000256" key="6">
    <source>
        <dbReference type="ARBA" id="ARBA00022777"/>
    </source>
</evidence>
<dbReference type="AlphaFoldDB" id="A0A2N0Z106"/>
<dbReference type="PROSITE" id="PS50109">
    <property type="entry name" value="HIS_KIN"/>
    <property type="match status" value="1"/>
</dbReference>
<evidence type="ECO:0000256" key="8">
    <source>
        <dbReference type="ARBA" id="ARBA00023012"/>
    </source>
</evidence>
<dbReference type="EC" id="2.7.13.3" evidence="2"/>
<dbReference type="Pfam" id="PF00072">
    <property type="entry name" value="Response_reg"/>
    <property type="match status" value="1"/>
</dbReference>
<gene>
    <name evidence="13" type="ORF">CWS01_13030</name>
</gene>